<organism evidence="2">
    <name type="scientific">Polynucleobacter sp. UK-FUSCHL-C3</name>
    <dbReference type="NCBI Taxonomy" id="2955208"/>
    <lineage>
        <taxon>Bacteria</taxon>
        <taxon>Pseudomonadati</taxon>
        <taxon>Pseudomonadota</taxon>
        <taxon>Betaproteobacteria</taxon>
        <taxon>Burkholderiales</taxon>
        <taxon>Burkholderiaceae</taxon>
        <taxon>Polynucleobacter</taxon>
    </lineage>
</organism>
<dbReference type="RefSeq" id="WP_353438597.1">
    <property type="nucleotide sequence ID" value="NZ_CP099959.1"/>
</dbReference>
<feature type="domain" description="FAD-binding" evidence="1">
    <location>
        <begin position="185"/>
        <end position="313"/>
    </location>
</feature>
<dbReference type="GO" id="GO:0008681">
    <property type="term" value="F:2-octaprenyl-6-methoxyphenol hydroxylase activity"/>
    <property type="evidence" value="ECO:0007669"/>
    <property type="project" value="TreeGrafter"/>
</dbReference>
<sequence>MSNSYAVVIQGGGPVGLACAAWLLQKNAGLSLLLLDRNPADDQAMKAGDGRGIALSHGSKLLLDTIHAWPDHCPAIHQIHVSQVGRFGRALMTREELKQEALGHISRYTDIHVSLRKALRSIQKHAPHFEWQHDVGDSVLPFETDCLVHAEGGLFKDQDWTESGRDYEQAALVATVEVEKAIPHQAWERFTNEGPLALLPSHLGPNTLNLVWCATPHASQRRLDLNDTEFLNELQNAFGHRLGSFKAIANRRLYNLGLNYRKHVSEGHEVWIGNAAQTLHPVAGQGLNLGLRDAYLLAEKLAELFKANNQSLNRALNKIQTHSASEETIGAVQNALQEYAKSREIDRRATIGITDFLARVFTSPILPVQLSRGLALTVLQWMPPLKTALARQMMFGRR</sequence>
<evidence type="ECO:0000259" key="1">
    <source>
        <dbReference type="Pfam" id="PF01494"/>
    </source>
</evidence>
<dbReference type="GO" id="GO:0071949">
    <property type="term" value="F:FAD binding"/>
    <property type="evidence" value="ECO:0007669"/>
    <property type="project" value="InterPro"/>
</dbReference>
<name>A0AAU8A2D7_9BURK</name>
<protein>
    <submittedName>
        <fullName evidence="2">FAD-dependent monooxygenase</fullName>
    </submittedName>
</protein>
<dbReference type="InterPro" id="IPR002938">
    <property type="entry name" value="FAD-bd"/>
</dbReference>
<dbReference type="PROSITE" id="PS01304">
    <property type="entry name" value="UBIH"/>
    <property type="match status" value="1"/>
</dbReference>
<dbReference type="PANTHER" id="PTHR43876:SF8">
    <property type="entry name" value="2-OCTAPRENYL-6-METHOXYPHENOL HYDROXYLASE"/>
    <property type="match status" value="1"/>
</dbReference>
<dbReference type="InterPro" id="IPR051205">
    <property type="entry name" value="UbiH/COQ6_monooxygenase"/>
</dbReference>
<dbReference type="EMBL" id="CP099959">
    <property type="protein sequence ID" value="XCC57553.1"/>
    <property type="molecule type" value="Genomic_DNA"/>
</dbReference>
<keyword evidence="2" id="KW-0560">Oxidoreductase</keyword>
<reference evidence="2" key="1">
    <citation type="submission" date="2022-06" db="EMBL/GenBank/DDBJ databases">
        <title>New Polynucleobacter species.</title>
        <authorList>
            <person name="Hahn M.W."/>
        </authorList>
    </citation>
    <scope>NUCLEOTIDE SEQUENCE</scope>
    <source>
        <strain evidence="2">UK-FUSCHL-C3</strain>
    </source>
</reference>
<proteinExistence type="predicted"/>
<dbReference type="PRINTS" id="PR00420">
    <property type="entry name" value="RNGMNOXGNASE"/>
</dbReference>
<dbReference type="InterPro" id="IPR018168">
    <property type="entry name" value="Ubi_Hdrlase_CS"/>
</dbReference>
<dbReference type="Gene3D" id="3.30.9.10">
    <property type="entry name" value="D-Amino Acid Oxidase, subunit A, domain 2"/>
    <property type="match status" value="1"/>
</dbReference>
<keyword evidence="2" id="KW-0503">Monooxygenase</keyword>
<gene>
    <name evidence="2" type="ORF">NKE59_08700</name>
</gene>
<dbReference type="InterPro" id="IPR036188">
    <property type="entry name" value="FAD/NAD-bd_sf"/>
</dbReference>
<dbReference type="Pfam" id="PF01494">
    <property type="entry name" value="FAD_binding_3"/>
    <property type="match status" value="1"/>
</dbReference>
<accession>A0AAU8A2D7</accession>
<evidence type="ECO:0000313" key="2">
    <source>
        <dbReference type="EMBL" id="XCC57553.1"/>
    </source>
</evidence>
<dbReference type="AlphaFoldDB" id="A0AAU8A2D7"/>
<dbReference type="SUPFAM" id="SSF51905">
    <property type="entry name" value="FAD/NAD(P)-binding domain"/>
    <property type="match status" value="1"/>
</dbReference>
<dbReference type="Gene3D" id="3.50.50.60">
    <property type="entry name" value="FAD/NAD(P)-binding domain"/>
    <property type="match status" value="2"/>
</dbReference>
<dbReference type="PANTHER" id="PTHR43876">
    <property type="entry name" value="UBIQUINONE BIOSYNTHESIS MONOOXYGENASE COQ6, MITOCHONDRIAL"/>
    <property type="match status" value="1"/>
</dbReference>